<comment type="caution">
    <text evidence="12">The sequence shown here is derived from an EMBL/GenBank/DDBJ whole genome shotgun (WGS) entry which is preliminary data.</text>
</comment>
<feature type="domain" description="TonB-dependent receptor plug" evidence="11">
    <location>
        <begin position="156"/>
        <end position="243"/>
    </location>
</feature>
<evidence type="ECO:0000313" key="12">
    <source>
        <dbReference type="EMBL" id="PXV60181.1"/>
    </source>
</evidence>
<dbReference type="InterPro" id="IPR036942">
    <property type="entry name" value="Beta-barrel_TonB_sf"/>
</dbReference>
<accession>A0A2V3PLQ7</accession>
<dbReference type="EMBL" id="QICL01000030">
    <property type="protein sequence ID" value="PXV60181.1"/>
    <property type="molecule type" value="Genomic_DNA"/>
</dbReference>
<sequence length="1043" mass="115994">MKKLTSLKCKDETPASNASRVFFLCLMLLAILLSVPLNAQGQQNSISGQISDAANKEPLVGVSVIVKGTTTGILTDIDGKFSIAAPVGSTLVITYIGFVKQEIPITNRTPLNILLKEDSQLLEDVVVIGYGTTTRKNFTGSFTQVKMENSPLSLIPSPNALDALRGTVPGLTVGQQQGAGQSPDLQIRGQRSVNGNNSPLIVLDGVIFMGAMRDIDPSVIETMQVLKDATTIAAYGTRAANGVVMINTKRGKLGKPVISLHSSLAFSEMVNRPDLLSAENYIKKVNLLSGLAEDADPLTWMKYFERDNYLAGRTTDWMDEVSRTGMLQNYNLSISGATDKTNYFLSLTHDDQKGVLIGDDYSRQAFVARVETDITNWLKIGTAATYSFNNYSGATNYDIYQAIRLSPYGSVYRNDGSGLPEKYPVGEGIYRVNPLWNMNSNTIDDHDTFQTYRTEGFALVKCPWIDGLSYRFNYAYSNQYIERDYFTHEGNYVKEVTDYANEADRYLPTNTAAFLSSANGYSTRQRNTSWVMDNIVNYTKSIGKHLIDLTYVYTRDSYQYRSKKMSAKDFAALGNTNLGYNGLAFATTTNVNEIGSYKKNNIGYLGRLNYNYDSKYFVTASVRRDGASVFGVDKKWGSFPAIGIGWTASNESFLKKNATINYLKLKASWGKNGNQGLDSYKTLSEIALGQKAGYSYPFGNNSSVSWGQRLSSIGNTSLAWETTTAVNGGFEISLLNNRINVDVDAYKSKTEDQIFSRLIPVMGNGVTSMLATMGRVNNWGIEATLNTTNIKTKDLEWNTTLIYFLNRNKLVELYGDGKDDITNSLFLGKSLGAIYGYKIIGIVQEDDTEYIAANNAKPGDAKFANTDESEDGKISATDRSILGYKKENFRMSLGNTLRYKDFELYMLFTGIFGGGGYFQEVNYYAFATASDVVGDNTFNHAWWTAENRNNEYPRINYTDSRYRPLQSRTFVRLQDLSLSYTFRQPWVKKMKINSLKVYGAAKNVFTFSKWDGGDPETAQTLGTGYSYGYPLARTYSFGINLTF</sequence>
<dbReference type="FunFam" id="2.60.40.1120:FF:000003">
    <property type="entry name" value="Outer membrane protein Omp121"/>
    <property type="match status" value="1"/>
</dbReference>
<protein>
    <submittedName>
        <fullName evidence="12">TonB-linked SusC/RagA family outer membrane protein</fullName>
    </submittedName>
</protein>
<evidence type="ECO:0000259" key="11">
    <source>
        <dbReference type="Pfam" id="PF07715"/>
    </source>
</evidence>
<dbReference type="SUPFAM" id="SSF49464">
    <property type="entry name" value="Carboxypeptidase regulatory domain-like"/>
    <property type="match status" value="1"/>
</dbReference>
<name>A0A2V3PLQ7_9BACT</name>
<evidence type="ECO:0000256" key="4">
    <source>
        <dbReference type="ARBA" id="ARBA00022692"/>
    </source>
</evidence>
<evidence type="ECO:0000256" key="3">
    <source>
        <dbReference type="ARBA" id="ARBA00022452"/>
    </source>
</evidence>
<dbReference type="RefSeq" id="WP_110312113.1">
    <property type="nucleotide sequence ID" value="NZ_QICL01000030.1"/>
</dbReference>
<evidence type="ECO:0000256" key="9">
    <source>
        <dbReference type="RuleBase" id="RU003357"/>
    </source>
</evidence>
<comment type="similarity">
    <text evidence="8 9">Belongs to the TonB-dependent receptor family.</text>
</comment>
<evidence type="ECO:0000256" key="6">
    <source>
        <dbReference type="ARBA" id="ARBA00023136"/>
    </source>
</evidence>
<dbReference type="GO" id="GO:0009279">
    <property type="term" value="C:cell outer membrane"/>
    <property type="evidence" value="ECO:0007669"/>
    <property type="project" value="UniProtKB-SubCell"/>
</dbReference>
<keyword evidence="5 9" id="KW-0798">TonB box</keyword>
<dbReference type="Gene3D" id="2.170.130.10">
    <property type="entry name" value="TonB-dependent receptor, plug domain"/>
    <property type="match status" value="1"/>
</dbReference>
<organism evidence="12 13">
    <name type="scientific">Dysgonomonas alginatilytica</name>
    <dbReference type="NCBI Taxonomy" id="1605892"/>
    <lineage>
        <taxon>Bacteria</taxon>
        <taxon>Pseudomonadati</taxon>
        <taxon>Bacteroidota</taxon>
        <taxon>Bacteroidia</taxon>
        <taxon>Bacteroidales</taxon>
        <taxon>Dysgonomonadaceae</taxon>
        <taxon>Dysgonomonas</taxon>
    </lineage>
</organism>
<feature type="domain" description="TonB-dependent receptor-like beta-barrel" evidence="10">
    <location>
        <begin position="387"/>
        <end position="1003"/>
    </location>
</feature>
<dbReference type="Pfam" id="PF00593">
    <property type="entry name" value="TonB_dep_Rec_b-barrel"/>
    <property type="match status" value="1"/>
</dbReference>
<dbReference type="Proteomes" id="UP000247973">
    <property type="component" value="Unassembled WGS sequence"/>
</dbReference>
<comment type="subcellular location">
    <subcellularLocation>
        <location evidence="1 8">Cell outer membrane</location>
        <topology evidence="1 8">Multi-pass membrane protein</topology>
    </subcellularLocation>
</comment>
<keyword evidence="6 8" id="KW-0472">Membrane</keyword>
<keyword evidence="3 8" id="KW-1134">Transmembrane beta strand</keyword>
<evidence type="ECO:0000256" key="5">
    <source>
        <dbReference type="ARBA" id="ARBA00023077"/>
    </source>
</evidence>
<reference evidence="12 13" key="1">
    <citation type="submission" date="2018-03" db="EMBL/GenBank/DDBJ databases">
        <title>Genomic Encyclopedia of Archaeal and Bacterial Type Strains, Phase II (KMG-II): from individual species to whole genera.</title>
        <authorList>
            <person name="Goeker M."/>
        </authorList>
    </citation>
    <scope>NUCLEOTIDE SEQUENCE [LARGE SCALE GENOMIC DNA]</scope>
    <source>
        <strain evidence="12 13">DSM 100214</strain>
    </source>
</reference>
<evidence type="ECO:0000256" key="2">
    <source>
        <dbReference type="ARBA" id="ARBA00022448"/>
    </source>
</evidence>
<dbReference type="AlphaFoldDB" id="A0A2V3PLQ7"/>
<evidence type="ECO:0000256" key="7">
    <source>
        <dbReference type="ARBA" id="ARBA00023237"/>
    </source>
</evidence>
<keyword evidence="2 8" id="KW-0813">Transport</keyword>
<gene>
    <name evidence="12" type="ORF">CLV62_13029</name>
</gene>
<dbReference type="Pfam" id="PF13715">
    <property type="entry name" value="CarbopepD_reg_2"/>
    <property type="match status" value="1"/>
</dbReference>
<dbReference type="InterPro" id="IPR023996">
    <property type="entry name" value="TonB-dep_OMP_SusC/RagA"/>
</dbReference>
<dbReference type="NCBIfam" id="TIGR04057">
    <property type="entry name" value="SusC_RagA_signa"/>
    <property type="match status" value="1"/>
</dbReference>
<dbReference type="NCBIfam" id="TIGR04056">
    <property type="entry name" value="OMP_RagA_SusC"/>
    <property type="match status" value="1"/>
</dbReference>
<dbReference type="Gene3D" id="2.60.40.1120">
    <property type="entry name" value="Carboxypeptidase-like, regulatory domain"/>
    <property type="match status" value="1"/>
</dbReference>
<evidence type="ECO:0000256" key="1">
    <source>
        <dbReference type="ARBA" id="ARBA00004571"/>
    </source>
</evidence>
<dbReference type="Gene3D" id="2.40.170.20">
    <property type="entry name" value="TonB-dependent receptor, beta-barrel domain"/>
    <property type="match status" value="1"/>
</dbReference>
<dbReference type="InterPro" id="IPR023997">
    <property type="entry name" value="TonB-dep_OMP_SusC/RagA_CS"/>
</dbReference>
<dbReference type="InterPro" id="IPR039426">
    <property type="entry name" value="TonB-dep_rcpt-like"/>
</dbReference>
<dbReference type="InterPro" id="IPR000531">
    <property type="entry name" value="Beta-barrel_TonB"/>
</dbReference>
<proteinExistence type="inferred from homology"/>
<dbReference type="SUPFAM" id="SSF56935">
    <property type="entry name" value="Porins"/>
    <property type="match status" value="1"/>
</dbReference>
<dbReference type="PROSITE" id="PS52016">
    <property type="entry name" value="TONB_DEPENDENT_REC_3"/>
    <property type="match status" value="1"/>
</dbReference>
<evidence type="ECO:0000259" key="10">
    <source>
        <dbReference type="Pfam" id="PF00593"/>
    </source>
</evidence>
<keyword evidence="7 8" id="KW-0998">Cell outer membrane</keyword>
<dbReference type="InterPro" id="IPR012910">
    <property type="entry name" value="Plug_dom"/>
</dbReference>
<evidence type="ECO:0000256" key="8">
    <source>
        <dbReference type="PROSITE-ProRule" id="PRU01360"/>
    </source>
</evidence>
<keyword evidence="13" id="KW-1185">Reference proteome</keyword>
<dbReference type="InterPro" id="IPR008969">
    <property type="entry name" value="CarboxyPept-like_regulatory"/>
</dbReference>
<evidence type="ECO:0000313" key="13">
    <source>
        <dbReference type="Proteomes" id="UP000247973"/>
    </source>
</evidence>
<dbReference type="OrthoDB" id="1109192at2"/>
<dbReference type="InterPro" id="IPR037066">
    <property type="entry name" value="Plug_dom_sf"/>
</dbReference>
<keyword evidence="4 8" id="KW-0812">Transmembrane</keyword>
<dbReference type="Pfam" id="PF07715">
    <property type="entry name" value="Plug"/>
    <property type="match status" value="1"/>
</dbReference>